<comment type="caution">
    <text evidence="1">The sequence shown here is derived from an EMBL/GenBank/DDBJ whole genome shotgun (WGS) entry which is preliminary data.</text>
</comment>
<dbReference type="AlphaFoldDB" id="A0A1V4JUG1"/>
<evidence type="ECO:0000313" key="1">
    <source>
        <dbReference type="EMBL" id="OPJ75842.1"/>
    </source>
</evidence>
<dbReference type="EMBL" id="LSYS01006159">
    <property type="protein sequence ID" value="OPJ75842.1"/>
    <property type="molecule type" value="Genomic_DNA"/>
</dbReference>
<protein>
    <submittedName>
        <fullName evidence="1">Uncharacterized protein</fullName>
    </submittedName>
</protein>
<evidence type="ECO:0000313" key="2">
    <source>
        <dbReference type="Proteomes" id="UP000190648"/>
    </source>
</evidence>
<gene>
    <name evidence="1" type="ORF">AV530_011990</name>
</gene>
<keyword evidence="2" id="KW-1185">Reference proteome</keyword>
<organism evidence="1 2">
    <name type="scientific">Patagioenas fasciata monilis</name>
    <dbReference type="NCBI Taxonomy" id="372326"/>
    <lineage>
        <taxon>Eukaryota</taxon>
        <taxon>Metazoa</taxon>
        <taxon>Chordata</taxon>
        <taxon>Craniata</taxon>
        <taxon>Vertebrata</taxon>
        <taxon>Euteleostomi</taxon>
        <taxon>Archelosauria</taxon>
        <taxon>Archosauria</taxon>
        <taxon>Dinosauria</taxon>
        <taxon>Saurischia</taxon>
        <taxon>Theropoda</taxon>
        <taxon>Coelurosauria</taxon>
        <taxon>Aves</taxon>
        <taxon>Neognathae</taxon>
        <taxon>Neoaves</taxon>
        <taxon>Columbimorphae</taxon>
        <taxon>Columbiformes</taxon>
        <taxon>Columbidae</taxon>
        <taxon>Patagioenas</taxon>
    </lineage>
</organism>
<accession>A0A1V4JUG1</accession>
<sequence length="80" mass="8913">MKLTGRLDSSSAENVKCYCAVLSILLFVYLDKGQNTTCMFDAQSTQNVKISMVLKREEPLRPLGVKDVLTMSEMPSFHGP</sequence>
<reference evidence="1 2" key="1">
    <citation type="submission" date="2016-02" db="EMBL/GenBank/DDBJ databases">
        <title>Band-tailed pigeon sequencing and assembly.</title>
        <authorList>
            <person name="Soares A.E."/>
            <person name="Novak B.J."/>
            <person name="Rice E.S."/>
            <person name="O'Connell B."/>
            <person name="Chang D."/>
            <person name="Weber S."/>
            <person name="Shapiro B."/>
        </authorList>
    </citation>
    <scope>NUCLEOTIDE SEQUENCE [LARGE SCALE GENOMIC DNA]</scope>
    <source>
        <strain evidence="1">BTP2013</strain>
        <tissue evidence="1">Blood</tissue>
    </source>
</reference>
<proteinExistence type="predicted"/>
<dbReference type="Proteomes" id="UP000190648">
    <property type="component" value="Unassembled WGS sequence"/>
</dbReference>
<name>A0A1V4JUG1_PATFA</name>